<dbReference type="STRING" id="67267.GCA_000716675_01961"/>
<dbReference type="InterPro" id="IPR050964">
    <property type="entry name" value="Striated_Muscle_Regulatory"/>
</dbReference>
<evidence type="ECO:0000256" key="4">
    <source>
        <dbReference type="SAM" id="SignalP"/>
    </source>
</evidence>
<evidence type="ECO:0000313" key="6">
    <source>
        <dbReference type="EMBL" id="ARX88314.1"/>
    </source>
</evidence>
<sequence>MSQHHRPRPAAIASAAAVVVLALGLGGTAHAAVPDAAASSAGRVGDDPDQPDNPLYDAPEGFYAESGREAVSLSWGTLSAATGYEVYRAEAEGTGPDEVGPYALLATVTTGSYVDRDADPDVEYAYKVRARDNAGHVSPYTEPRRGTRDTVAPFAPRDLTRAREDERGVTLTWRSGDSDAVKYAVYRAESTGGHRTKIGTTTTLTFRDTKGEAGLTYKYEVRGIDAVGNESEASNAVTGTKTVTSATAPKAPSVSYTTLVGKRLTLSWQQSPYVPVSSYTVYRSKTSPVDITAPGNRLATTTDPEYTATVTGDEGERDYYYAIVATSKHSVTSPASASVKPTYKEPQPPRATEVYDVVPGAGSVRLTWSAVPYGSGEAPVTGYRVYRSTKPDVTKANAEFSHEVTSGTEYVDRGLTSGTKYYYAVATVDEDGLESALSPEVSATPSG</sequence>
<accession>A0A1Z1WPF8</accession>
<dbReference type="SMART" id="SM00060">
    <property type="entry name" value="FN3"/>
    <property type="match status" value="4"/>
</dbReference>
<dbReference type="InterPro" id="IPR036116">
    <property type="entry name" value="FN3_sf"/>
</dbReference>
<feature type="domain" description="Fibronectin type-III" evidence="5">
    <location>
        <begin position="345"/>
        <end position="447"/>
    </location>
</feature>
<dbReference type="GO" id="GO:0000272">
    <property type="term" value="P:polysaccharide catabolic process"/>
    <property type="evidence" value="ECO:0007669"/>
    <property type="project" value="UniProtKB-KW"/>
</dbReference>
<keyword evidence="1" id="KW-0677">Repeat</keyword>
<dbReference type="AlphaFoldDB" id="A0A1Z1WPF8"/>
<dbReference type="InterPro" id="IPR013783">
    <property type="entry name" value="Ig-like_fold"/>
</dbReference>
<feature type="domain" description="Fibronectin type-III" evidence="5">
    <location>
        <begin position="155"/>
        <end position="245"/>
    </location>
</feature>
<dbReference type="Pfam" id="PF00041">
    <property type="entry name" value="fn3"/>
    <property type="match status" value="1"/>
</dbReference>
<dbReference type="Proteomes" id="UP000195880">
    <property type="component" value="Chromosome"/>
</dbReference>
<keyword evidence="7" id="KW-1185">Reference proteome</keyword>
<reference evidence="6 7" key="1">
    <citation type="submission" date="2017-05" db="EMBL/GenBank/DDBJ databases">
        <title>Streptomyces alboflavus Genome sequencing and assembly.</title>
        <authorList>
            <person name="Wang Y."/>
            <person name="Du B."/>
            <person name="Ding Y."/>
            <person name="Liu H."/>
            <person name="Hou Q."/>
            <person name="Liu K."/>
            <person name="Wang C."/>
            <person name="Yao L."/>
        </authorList>
    </citation>
    <scope>NUCLEOTIDE SEQUENCE [LARGE SCALE GENOMIC DNA]</scope>
    <source>
        <strain evidence="6 7">MDJK44</strain>
    </source>
</reference>
<dbReference type="OrthoDB" id="9815404at2"/>
<dbReference type="PROSITE" id="PS50853">
    <property type="entry name" value="FN3"/>
    <property type="match status" value="4"/>
</dbReference>
<dbReference type="EMBL" id="CP021748">
    <property type="protein sequence ID" value="ARX88314.1"/>
    <property type="molecule type" value="Genomic_DNA"/>
</dbReference>
<feature type="signal peptide" evidence="4">
    <location>
        <begin position="1"/>
        <end position="31"/>
    </location>
</feature>
<evidence type="ECO:0000256" key="3">
    <source>
        <dbReference type="ARBA" id="ARBA00023326"/>
    </source>
</evidence>
<evidence type="ECO:0000313" key="7">
    <source>
        <dbReference type="Proteomes" id="UP000195880"/>
    </source>
</evidence>
<organism evidence="6 7">
    <name type="scientific">Streptomyces alboflavus</name>
    <dbReference type="NCBI Taxonomy" id="67267"/>
    <lineage>
        <taxon>Bacteria</taxon>
        <taxon>Bacillati</taxon>
        <taxon>Actinomycetota</taxon>
        <taxon>Actinomycetes</taxon>
        <taxon>Kitasatosporales</taxon>
        <taxon>Streptomycetaceae</taxon>
        <taxon>Streptomyces</taxon>
    </lineage>
</organism>
<gene>
    <name evidence="6" type="ORF">SMD44_07801</name>
</gene>
<dbReference type="Gene3D" id="2.60.40.10">
    <property type="entry name" value="Immunoglobulins"/>
    <property type="match status" value="4"/>
</dbReference>
<dbReference type="PANTHER" id="PTHR13817:SF73">
    <property type="entry name" value="FIBRONECTIN TYPE-III DOMAIN-CONTAINING PROTEIN"/>
    <property type="match status" value="1"/>
</dbReference>
<feature type="chain" id="PRO_5012012097" evidence="4">
    <location>
        <begin position="32"/>
        <end position="447"/>
    </location>
</feature>
<protein>
    <submittedName>
        <fullName evidence="6">Putative Exoglucanase A</fullName>
    </submittedName>
</protein>
<dbReference type="KEGG" id="salf:SMD44_07801"/>
<name>A0A1Z1WPF8_9ACTN</name>
<keyword evidence="3" id="KW-0119">Carbohydrate metabolism</keyword>
<feature type="domain" description="Fibronectin type-III" evidence="5">
    <location>
        <begin position="50"/>
        <end position="153"/>
    </location>
</feature>
<evidence type="ECO:0000256" key="2">
    <source>
        <dbReference type="ARBA" id="ARBA00023295"/>
    </source>
</evidence>
<evidence type="ECO:0000259" key="5">
    <source>
        <dbReference type="PROSITE" id="PS50853"/>
    </source>
</evidence>
<keyword evidence="2" id="KW-0326">Glycosidase</keyword>
<evidence type="ECO:0000256" key="1">
    <source>
        <dbReference type="ARBA" id="ARBA00022737"/>
    </source>
</evidence>
<dbReference type="PANTHER" id="PTHR13817">
    <property type="entry name" value="TITIN"/>
    <property type="match status" value="1"/>
</dbReference>
<dbReference type="eggNOG" id="COG2247">
    <property type="taxonomic scope" value="Bacteria"/>
</dbReference>
<dbReference type="SUPFAM" id="SSF49265">
    <property type="entry name" value="Fibronectin type III"/>
    <property type="match status" value="3"/>
</dbReference>
<keyword evidence="2" id="KW-0378">Hydrolase</keyword>
<keyword evidence="4" id="KW-0732">Signal</keyword>
<dbReference type="CDD" id="cd00063">
    <property type="entry name" value="FN3"/>
    <property type="match status" value="2"/>
</dbReference>
<dbReference type="InterPro" id="IPR003961">
    <property type="entry name" value="FN3_dom"/>
</dbReference>
<dbReference type="RefSeq" id="WP_087886828.1">
    <property type="nucleotide sequence ID" value="NZ_CP021748.1"/>
</dbReference>
<proteinExistence type="predicted"/>
<keyword evidence="3" id="KW-0624">Polysaccharide degradation</keyword>
<feature type="domain" description="Fibronectin type-III" evidence="5">
    <location>
        <begin position="248"/>
        <end position="342"/>
    </location>
</feature>
<dbReference type="GO" id="GO:0016798">
    <property type="term" value="F:hydrolase activity, acting on glycosyl bonds"/>
    <property type="evidence" value="ECO:0007669"/>
    <property type="project" value="UniProtKB-KW"/>
</dbReference>